<dbReference type="PIRSF" id="PIRSF003180">
    <property type="entry name" value="DiGMPpdiest_YuxH"/>
    <property type="match status" value="1"/>
</dbReference>
<dbReference type="InterPro" id="IPR013976">
    <property type="entry name" value="HDOD"/>
</dbReference>
<reference evidence="2 3" key="1">
    <citation type="submission" date="2014-08" db="EMBL/GenBank/DDBJ databases">
        <title>Genomic and Phenotypic Diversity of Colwellia psychrerythraea strains from Disparate Marine Basins.</title>
        <authorList>
            <person name="Techtmann S.M."/>
            <person name="Stelling S.C."/>
            <person name="Utturkar S.M."/>
            <person name="Alshibli N."/>
            <person name="Harris A."/>
            <person name="Brown S.D."/>
            <person name="Hazen T.C."/>
        </authorList>
    </citation>
    <scope>NUCLEOTIDE SEQUENCE [LARGE SCALE GENOMIC DNA]</scope>
    <source>
        <strain evidence="2 3">GAB14E</strain>
    </source>
</reference>
<dbReference type="Gene3D" id="1.10.3210.10">
    <property type="entry name" value="Hypothetical protein af1432"/>
    <property type="match status" value="1"/>
</dbReference>
<name>A0A099KTP2_COLPS</name>
<gene>
    <name evidence="2" type="ORF">GAB14E_2486</name>
</gene>
<dbReference type="InterPro" id="IPR035919">
    <property type="entry name" value="EAL_sf"/>
</dbReference>
<keyword evidence="2" id="KW-0378">Hydrolase</keyword>
<dbReference type="Pfam" id="PF00563">
    <property type="entry name" value="EAL"/>
    <property type="match status" value="1"/>
</dbReference>
<dbReference type="PROSITE" id="PS51833">
    <property type="entry name" value="HDOD"/>
    <property type="match status" value="1"/>
</dbReference>
<dbReference type="Pfam" id="PF08668">
    <property type="entry name" value="HDOD"/>
    <property type="match status" value="1"/>
</dbReference>
<dbReference type="AlphaFoldDB" id="A0A099KTP2"/>
<dbReference type="Proteomes" id="UP000029868">
    <property type="component" value="Unassembled WGS sequence"/>
</dbReference>
<feature type="domain" description="HDOD" evidence="1">
    <location>
        <begin position="199"/>
        <end position="386"/>
    </location>
</feature>
<dbReference type="SUPFAM" id="SSF141868">
    <property type="entry name" value="EAL domain-like"/>
    <property type="match status" value="1"/>
</dbReference>
<dbReference type="SUPFAM" id="SSF109604">
    <property type="entry name" value="HD-domain/PDEase-like"/>
    <property type="match status" value="1"/>
</dbReference>
<dbReference type="PATRIC" id="fig|28229.3.peg.2108"/>
<dbReference type="OrthoDB" id="9804751at2"/>
<evidence type="ECO:0000259" key="1">
    <source>
        <dbReference type="PROSITE" id="PS51833"/>
    </source>
</evidence>
<accession>A0A099KTP2</accession>
<protein>
    <submittedName>
        <fullName evidence="2">Diguanylate phosphodiesterase metal dependent hydrolase domain containing protein</fullName>
    </submittedName>
</protein>
<dbReference type="EMBL" id="JQEC01000021">
    <property type="protein sequence ID" value="KGJ93931.1"/>
    <property type="molecule type" value="Genomic_DNA"/>
</dbReference>
<dbReference type="InterPro" id="IPR001633">
    <property type="entry name" value="EAL_dom"/>
</dbReference>
<sequence length="405" mass="45845">MKKTYIARQAVFNRKLETIGYELFFRDSAENQFPEVDQDIASSKLIIQNHIQSDIQTLCMGKLAFINFTENNLIHKFPLMFDKNLIVIELVGNKQPSTNLVKIVKYYHEHGYKIALTEYDLALHWDVLFPYIDIVKVNIEKINTKRLSPAVVRMKTFDISIVAERVETRNQQQTLAEVGFNYFQGYFYHQTEMIEGQALTTVKTMMLQLLSETSHSTLDFGKVSQIISQDVNLTIGLLKMVNNVSTGTDVEIECLRQAATYLGEEKLRQLIAILALSNLTSDKADEVCKQALITGRMMQTLSAKNNFSSVKEFAFITGLLSSIEVILSMPVSEILKTMPLAKPIEKALIANDGVLGDLLNLTTTFISDNNQNIQQLITTHGLSNEIIQQEFLDACQWCHALELSS</sequence>
<dbReference type="PANTHER" id="PTHR33525:SF4">
    <property type="entry name" value="CYCLIC DI-GMP PHOSPHODIESTERASE CDGJ"/>
    <property type="match status" value="1"/>
</dbReference>
<evidence type="ECO:0000313" key="3">
    <source>
        <dbReference type="Proteomes" id="UP000029868"/>
    </source>
</evidence>
<dbReference type="InterPro" id="IPR014408">
    <property type="entry name" value="dGMP_Pdiesterase_EAL/HD-GYP"/>
</dbReference>
<comment type="caution">
    <text evidence="2">The sequence shown here is derived from an EMBL/GenBank/DDBJ whole genome shotgun (WGS) entry which is preliminary data.</text>
</comment>
<proteinExistence type="predicted"/>
<evidence type="ECO:0000313" key="2">
    <source>
        <dbReference type="EMBL" id="KGJ93931.1"/>
    </source>
</evidence>
<organism evidence="2 3">
    <name type="scientific">Colwellia psychrerythraea</name>
    <name type="common">Vibrio psychroerythus</name>
    <dbReference type="NCBI Taxonomy" id="28229"/>
    <lineage>
        <taxon>Bacteria</taxon>
        <taxon>Pseudomonadati</taxon>
        <taxon>Pseudomonadota</taxon>
        <taxon>Gammaproteobacteria</taxon>
        <taxon>Alteromonadales</taxon>
        <taxon>Colwelliaceae</taxon>
        <taxon>Colwellia</taxon>
    </lineage>
</organism>
<dbReference type="GO" id="GO:0016787">
    <property type="term" value="F:hydrolase activity"/>
    <property type="evidence" value="ECO:0007669"/>
    <property type="project" value="UniProtKB-KW"/>
</dbReference>
<dbReference type="PANTHER" id="PTHR33525">
    <property type="match status" value="1"/>
</dbReference>
<dbReference type="InterPro" id="IPR052340">
    <property type="entry name" value="RNase_Y/CdgJ"/>
</dbReference>
<dbReference type="RefSeq" id="WP_033082143.1">
    <property type="nucleotide sequence ID" value="NZ_JQEC01000021.1"/>
</dbReference>
<dbReference type="Gene3D" id="3.20.20.450">
    <property type="entry name" value="EAL domain"/>
    <property type="match status" value="1"/>
</dbReference>